<gene>
    <name evidence="1" type="ORF">AACH28_04640</name>
</gene>
<dbReference type="Proteomes" id="UP001485301">
    <property type="component" value="Chromosome"/>
</dbReference>
<organism evidence="1 2">
    <name type="scientific">Sphingobacterium thalpophilum</name>
    <dbReference type="NCBI Taxonomy" id="259"/>
    <lineage>
        <taxon>Bacteria</taxon>
        <taxon>Pseudomonadati</taxon>
        <taxon>Bacteroidota</taxon>
        <taxon>Sphingobacteriia</taxon>
        <taxon>Sphingobacteriales</taxon>
        <taxon>Sphingobacteriaceae</taxon>
        <taxon>Sphingobacterium</taxon>
    </lineage>
</organism>
<protein>
    <submittedName>
        <fullName evidence="1">Uncharacterized protein</fullName>
    </submittedName>
</protein>
<keyword evidence="2" id="KW-1185">Reference proteome</keyword>
<sequence>MAISVIQRYLENSHRSYEEGRVLFEKFASSKVLISFFRSGSSPLHYNRLLEELKKLAQEDRPSDVKVASNTVEKSIIAPLESFDIPAKAALNDDYFLFPEKIKEVVRRKNMHYRRSQQLFIEIGFTDDPDKRLAMAETLLNDHEQVNACWAVIDEYKQSGKIFVEKAKSIQEEINDLPLDKLLAHLKNIPPNISKDKKKLETLADGHQKAKVLSRFQLNQIKLDLVKKRLEVLNG</sequence>
<accession>A0ACD5C4Q2</accession>
<evidence type="ECO:0000313" key="2">
    <source>
        <dbReference type="Proteomes" id="UP001485301"/>
    </source>
</evidence>
<dbReference type="EMBL" id="CP151087">
    <property type="protein sequence ID" value="WZN56821.1"/>
    <property type="molecule type" value="Genomic_DNA"/>
</dbReference>
<reference evidence="1" key="1">
    <citation type="submission" date="2024-04" db="EMBL/GenBank/DDBJ databases">
        <title>Complete genome sequence of Sphingobacterium thalpophiium BAA-1094.</title>
        <authorList>
            <person name="Adaikpoh B.I."/>
        </authorList>
    </citation>
    <scope>NUCLEOTIDE SEQUENCE</scope>
    <source>
        <strain evidence="1">BAA-1094</strain>
    </source>
</reference>
<evidence type="ECO:0000313" key="1">
    <source>
        <dbReference type="EMBL" id="WZN56821.1"/>
    </source>
</evidence>
<proteinExistence type="predicted"/>
<name>A0ACD5C4Q2_9SPHI</name>